<dbReference type="Proteomes" id="UP001596067">
    <property type="component" value="Unassembled WGS sequence"/>
</dbReference>
<dbReference type="Pfam" id="PF13730">
    <property type="entry name" value="HTH_36"/>
    <property type="match status" value="1"/>
</dbReference>
<feature type="region of interest" description="Disordered" evidence="1">
    <location>
        <begin position="343"/>
        <end position="368"/>
    </location>
</feature>
<sequence>MSLDPLLWALKDSPTADTFERLILITFAEKADSDGCNTYPSKATLAKAAMCDEKTVGRKLAQLRQRGLIAEGDQSAARHIPERYRPVVYDLQIPLSWFGHRIDRVNEERAQKGLPPLTARSRPDIAPAPARSRRSDYGRKRAEVDDEKASSRGDLKSSDSQSPVDLEVRGGTESPERGDSQSAQGGLQDPQIAPINLPGNPPPSGGGVDVHLQPAAERGVPAGGDGKPSRPKSTKKDPAGRRRATRTAEEEMLDQLAQAGAKAWWDHAQTEFGPWAGAKGGFPMLMGMIKRAAQADYAKEQIWAALVDCGRHVPSAQQFQVALGKAVGKAVQQGRRGAVPMYDDAASHPQQPAPQPTADELMNALNSR</sequence>
<evidence type="ECO:0000313" key="3">
    <source>
        <dbReference type="Proteomes" id="UP001596067"/>
    </source>
</evidence>
<organism evidence="2 3">
    <name type="scientific">Kitasatospora aburaviensis</name>
    <dbReference type="NCBI Taxonomy" id="67265"/>
    <lineage>
        <taxon>Bacteria</taxon>
        <taxon>Bacillati</taxon>
        <taxon>Actinomycetota</taxon>
        <taxon>Actinomycetes</taxon>
        <taxon>Kitasatosporales</taxon>
        <taxon>Streptomycetaceae</taxon>
        <taxon>Kitasatospora</taxon>
    </lineage>
</organism>
<dbReference type="EMBL" id="JBHSOD010000020">
    <property type="protein sequence ID" value="MFC5886828.1"/>
    <property type="molecule type" value="Genomic_DNA"/>
</dbReference>
<accession>A0ABW1EZ00</accession>
<dbReference type="RefSeq" id="WP_345330785.1">
    <property type="nucleotide sequence ID" value="NZ_BAAAVH010000123.1"/>
</dbReference>
<feature type="compositionally biased region" description="Basic and acidic residues" evidence="1">
    <location>
        <begin position="166"/>
        <end position="179"/>
    </location>
</feature>
<comment type="caution">
    <text evidence="2">The sequence shown here is derived from an EMBL/GenBank/DDBJ whole genome shotgun (WGS) entry which is preliminary data.</text>
</comment>
<evidence type="ECO:0000256" key="1">
    <source>
        <dbReference type="SAM" id="MobiDB-lite"/>
    </source>
</evidence>
<feature type="compositionally biased region" description="Basic and acidic residues" evidence="1">
    <location>
        <begin position="133"/>
        <end position="157"/>
    </location>
</feature>
<reference evidence="3" key="1">
    <citation type="journal article" date="2019" name="Int. J. Syst. Evol. Microbiol.">
        <title>The Global Catalogue of Microorganisms (GCM) 10K type strain sequencing project: providing services to taxonomists for standard genome sequencing and annotation.</title>
        <authorList>
            <consortium name="The Broad Institute Genomics Platform"/>
            <consortium name="The Broad Institute Genome Sequencing Center for Infectious Disease"/>
            <person name="Wu L."/>
            <person name="Ma J."/>
        </authorList>
    </citation>
    <scope>NUCLEOTIDE SEQUENCE [LARGE SCALE GENOMIC DNA]</scope>
    <source>
        <strain evidence="3">CGMCC 4.1469</strain>
    </source>
</reference>
<feature type="region of interest" description="Disordered" evidence="1">
    <location>
        <begin position="109"/>
        <end position="249"/>
    </location>
</feature>
<gene>
    <name evidence="2" type="ORF">ACFP0N_17820</name>
</gene>
<protein>
    <submittedName>
        <fullName evidence="2">Helix-turn-helix domain-containing protein</fullName>
    </submittedName>
</protein>
<name>A0ABW1EZ00_9ACTN</name>
<evidence type="ECO:0000313" key="2">
    <source>
        <dbReference type="EMBL" id="MFC5886828.1"/>
    </source>
</evidence>
<keyword evidence="3" id="KW-1185">Reference proteome</keyword>
<proteinExistence type="predicted"/>